<dbReference type="Pfam" id="PF18701">
    <property type="entry name" value="DUF5641"/>
    <property type="match status" value="1"/>
</dbReference>
<feature type="domain" description="DUF5641" evidence="2">
    <location>
        <begin position="31"/>
        <end position="101"/>
    </location>
</feature>
<evidence type="ECO:0000313" key="3">
    <source>
        <dbReference type="EMBL" id="GBO44445.1"/>
    </source>
</evidence>
<protein>
    <recommendedName>
        <fullName evidence="2">DUF5641 domain-containing protein</fullName>
    </recommendedName>
</protein>
<proteinExistence type="predicted"/>
<comment type="caution">
    <text evidence="3">The sequence shown here is derived from an EMBL/GenBank/DDBJ whole genome shotgun (WGS) entry which is preliminary data.</text>
</comment>
<feature type="compositionally biased region" description="Polar residues" evidence="1">
    <location>
        <begin position="140"/>
        <end position="156"/>
    </location>
</feature>
<evidence type="ECO:0000256" key="1">
    <source>
        <dbReference type="SAM" id="MobiDB-lite"/>
    </source>
</evidence>
<dbReference type="Proteomes" id="UP000499080">
    <property type="component" value="Unassembled WGS sequence"/>
</dbReference>
<name>A0A4Y2X424_ARAVE</name>
<keyword evidence="4" id="KW-1185">Reference proteome</keyword>
<dbReference type="AlphaFoldDB" id="A0A4Y2X424"/>
<feature type="region of interest" description="Disordered" evidence="1">
    <location>
        <begin position="122"/>
        <end position="161"/>
    </location>
</feature>
<dbReference type="InterPro" id="IPR040676">
    <property type="entry name" value="DUF5641"/>
</dbReference>
<reference evidence="3 4" key="1">
    <citation type="journal article" date="2019" name="Sci. Rep.">
        <title>Orb-weaving spider Araneus ventricosus genome elucidates the spidroin gene catalogue.</title>
        <authorList>
            <person name="Kono N."/>
            <person name="Nakamura H."/>
            <person name="Ohtoshi R."/>
            <person name="Moran D.A.P."/>
            <person name="Shinohara A."/>
            <person name="Yoshida Y."/>
            <person name="Fujiwara M."/>
            <person name="Mori M."/>
            <person name="Tomita M."/>
            <person name="Arakawa K."/>
        </authorList>
    </citation>
    <scope>NUCLEOTIDE SEQUENCE [LARGE SCALE GENOMIC DNA]</scope>
</reference>
<organism evidence="3 4">
    <name type="scientific">Araneus ventricosus</name>
    <name type="common">Orbweaver spider</name>
    <name type="synonym">Epeira ventricosa</name>
    <dbReference type="NCBI Taxonomy" id="182803"/>
    <lineage>
        <taxon>Eukaryota</taxon>
        <taxon>Metazoa</taxon>
        <taxon>Ecdysozoa</taxon>
        <taxon>Arthropoda</taxon>
        <taxon>Chelicerata</taxon>
        <taxon>Arachnida</taxon>
        <taxon>Araneae</taxon>
        <taxon>Araneomorphae</taxon>
        <taxon>Entelegynae</taxon>
        <taxon>Araneoidea</taxon>
        <taxon>Araneidae</taxon>
        <taxon>Araneus</taxon>
    </lineage>
</organism>
<evidence type="ECO:0000259" key="2">
    <source>
        <dbReference type="Pfam" id="PF18701"/>
    </source>
</evidence>
<sequence length="179" mass="20008">MQDLPPITPAMFLFDISTAEVKDLDVRDANHFRTRLTFRAKSSNIREEDIVLIGDDVRKNLGWPSVGVIELTPLKDGLVRTVKLKTQSSTLIRPIQRVFPLEISGNDLTSLPLQKVQLTKLSVNSPNPETPVKFPIPETSVKSPIPDSSKSNQPQVSRCGRAIKRPKRLNLVTLSDVFE</sequence>
<dbReference type="EMBL" id="BGPR01071172">
    <property type="protein sequence ID" value="GBO44445.1"/>
    <property type="molecule type" value="Genomic_DNA"/>
</dbReference>
<gene>
    <name evidence="3" type="ORF">AVEN_100009_1</name>
</gene>
<evidence type="ECO:0000313" key="4">
    <source>
        <dbReference type="Proteomes" id="UP000499080"/>
    </source>
</evidence>
<dbReference type="OrthoDB" id="5987340at2759"/>
<accession>A0A4Y2X424</accession>